<protein>
    <submittedName>
        <fullName evidence="1">Uncharacterized protein</fullName>
    </submittedName>
</protein>
<reference evidence="1 2" key="1">
    <citation type="journal article" date="2018" name="Sci. Rep.">
        <title>Comparative genomics provides insights into the lifestyle and reveals functional heterogeneity of dark septate endophytic fungi.</title>
        <authorList>
            <person name="Knapp D.G."/>
            <person name="Nemeth J.B."/>
            <person name="Barry K."/>
            <person name="Hainaut M."/>
            <person name="Henrissat B."/>
            <person name="Johnson J."/>
            <person name="Kuo A."/>
            <person name="Lim J.H.P."/>
            <person name="Lipzen A."/>
            <person name="Nolan M."/>
            <person name="Ohm R.A."/>
            <person name="Tamas L."/>
            <person name="Grigoriev I.V."/>
            <person name="Spatafora J.W."/>
            <person name="Nagy L.G."/>
            <person name="Kovacs G.M."/>
        </authorList>
    </citation>
    <scope>NUCLEOTIDE SEQUENCE [LARGE SCALE GENOMIC DNA]</scope>
    <source>
        <strain evidence="1 2">DSE2036</strain>
    </source>
</reference>
<evidence type="ECO:0000313" key="2">
    <source>
        <dbReference type="Proteomes" id="UP000244855"/>
    </source>
</evidence>
<proteinExistence type="predicted"/>
<dbReference type="InterPro" id="IPR021842">
    <property type="entry name" value="DUF3435"/>
</dbReference>
<dbReference type="OrthoDB" id="5426797at2759"/>
<dbReference type="STRING" id="97972.A0A2V1CY81"/>
<dbReference type="PANTHER" id="PTHR37535:SF2">
    <property type="entry name" value="FINGER DOMAIN PROTEIN, PUTATIVE (AFU_ORTHOLOGUE AFUA_6G09300)-RELATED"/>
    <property type="match status" value="1"/>
</dbReference>
<dbReference type="Pfam" id="PF11917">
    <property type="entry name" value="DUF3435"/>
    <property type="match status" value="1"/>
</dbReference>
<accession>A0A2V1CY81</accession>
<dbReference type="EMBL" id="KZ806655">
    <property type="protein sequence ID" value="PVH90143.1"/>
    <property type="molecule type" value="Genomic_DNA"/>
</dbReference>
<gene>
    <name evidence="1" type="ORF">DM02DRAFT_621147</name>
</gene>
<organism evidence="1 2">
    <name type="scientific">Periconia macrospinosa</name>
    <dbReference type="NCBI Taxonomy" id="97972"/>
    <lineage>
        <taxon>Eukaryota</taxon>
        <taxon>Fungi</taxon>
        <taxon>Dikarya</taxon>
        <taxon>Ascomycota</taxon>
        <taxon>Pezizomycotina</taxon>
        <taxon>Dothideomycetes</taxon>
        <taxon>Pleosporomycetidae</taxon>
        <taxon>Pleosporales</taxon>
        <taxon>Massarineae</taxon>
        <taxon>Periconiaceae</taxon>
        <taxon>Periconia</taxon>
    </lineage>
</organism>
<sequence>MYYQDVVGHAMSNEVLQDIRNWIPSLGLDMSKKDKLTMYVQDLYAILHALWVDDTKPLHGFIKAQISLLLLLSAATATCPGALVESASNKGSNKALWFKDIELMKVRSLKDRSRSTLVANVNLENVKNKERDGTP</sequence>
<dbReference type="PANTHER" id="PTHR37535">
    <property type="entry name" value="FLUG DOMAIN PROTEIN"/>
    <property type="match status" value="1"/>
</dbReference>
<dbReference type="Proteomes" id="UP000244855">
    <property type="component" value="Unassembled WGS sequence"/>
</dbReference>
<dbReference type="AlphaFoldDB" id="A0A2V1CY81"/>
<keyword evidence="2" id="KW-1185">Reference proteome</keyword>
<name>A0A2V1CY81_9PLEO</name>
<evidence type="ECO:0000313" key="1">
    <source>
        <dbReference type="EMBL" id="PVH90143.1"/>
    </source>
</evidence>